<feature type="region of interest" description="Disordered" evidence="10">
    <location>
        <begin position="28"/>
        <end position="52"/>
    </location>
</feature>
<evidence type="ECO:0000256" key="9">
    <source>
        <dbReference type="RuleBase" id="RU368031"/>
    </source>
</evidence>
<comment type="similarity">
    <text evidence="2 9">Belongs to the phytosulfokine family.</text>
</comment>
<evidence type="ECO:0000256" key="2">
    <source>
        <dbReference type="ARBA" id="ARBA00010781"/>
    </source>
</evidence>
<dbReference type="STRING" id="180498.A0A067KAQ8"/>
<dbReference type="AlphaFoldDB" id="A0A067KAQ8"/>
<protein>
    <recommendedName>
        <fullName evidence="9">Phytosulfokine</fullName>
    </recommendedName>
    <component>
        <recommendedName>
            <fullName evidence="9">Phytosulfokine-alpha</fullName>
            <shortName evidence="9">PSK-alpha</shortName>
            <shortName evidence="9">Phytosulfokine-a</shortName>
        </recommendedName>
    </component>
    <component>
        <recommendedName>
            <fullName evidence="9">Phytosulfokine-beta</fullName>
            <shortName evidence="9">PSK-beta</shortName>
            <shortName evidence="9">Phytosulfokine-b</shortName>
        </recommendedName>
    </component>
</protein>
<evidence type="ECO:0000256" key="6">
    <source>
        <dbReference type="ARBA" id="ARBA00022729"/>
    </source>
</evidence>
<proteinExistence type="inferred from homology"/>
<feature type="compositionally biased region" description="Polar residues" evidence="10">
    <location>
        <begin position="32"/>
        <end position="52"/>
    </location>
</feature>
<keyword evidence="3 9" id="KW-0217">Developmental protein</keyword>
<dbReference type="GO" id="GO:0030154">
    <property type="term" value="P:cell differentiation"/>
    <property type="evidence" value="ECO:0007669"/>
    <property type="project" value="UniProtKB-UniRule"/>
</dbReference>
<evidence type="ECO:0000256" key="10">
    <source>
        <dbReference type="SAM" id="MobiDB-lite"/>
    </source>
</evidence>
<evidence type="ECO:0000313" key="12">
    <source>
        <dbReference type="Proteomes" id="UP000027138"/>
    </source>
</evidence>
<dbReference type="InterPro" id="IPR009438">
    <property type="entry name" value="Phytosulfokine"/>
</dbReference>
<comment type="PTM">
    <text evidence="9">Sulfation is important for activity and for the binding to a putative membrane receptor.</text>
</comment>
<dbReference type="Pfam" id="PF06404">
    <property type="entry name" value="PSK"/>
    <property type="match status" value="1"/>
</dbReference>
<feature type="signal peptide" evidence="9">
    <location>
        <begin position="1"/>
        <end position="24"/>
    </location>
</feature>
<evidence type="ECO:0000256" key="3">
    <source>
        <dbReference type="ARBA" id="ARBA00022473"/>
    </source>
</evidence>
<dbReference type="PANTHER" id="PTHR33285">
    <property type="entry name" value="PHYTOSULFOKINES 3"/>
    <property type="match status" value="1"/>
</dbReference>
<comment type="PTM">
    <text evidence="9">PSK-alpha is produced by endopeptidase digestion. PSK-beta is produced from PSK-alpha by exopeptidase digestion.</text>
</comment>
<reference evidence="11 12" key="1">
    <citation type="journal article" date="2014" name="PLoS ONE">
        <title>Global Analysis of Gene Expression Profiles in Physic Nut (Jatropha curcas L.) Seedlings Exposed to Salt Stress.</title>
        <authorList>
            <person name="Zhang L."/>
            <person name="Zhang C."/>
            <person name="Wu P."/>
            <person name="Chen Y."/>
            <person name="Li M."/>
            <person name="Jiang H."/>
            <person name="Wu G."/>
        </authorList>
    </citation>
    <scope>NUCLEOTIDE SEQUENCE [LARGE SCALE GENOMIC DNA]</scope>
    <source>
        <strain evidence="12">cv. GZQX0401</strain>
        <tissue evidence="11">Young leaves</tissue>
    </source>
</reference>
<dbReference type="GO" id="GO:0008083">
    <property type="term" value="F:growth factor activity"/>
    <property type="evidence" value="ECO:0007669"/>
    <property type="project" value="UniProtKB-UniRule"/>
</dbReference>
<keyword evidence="12" id="KW-1185">Reference proteome</keyword>
<dbReference type="PANTHER" id="PTHR33285:SF55">
    <property type="entry name" value="PHYTOSULFOKINES 3"/>
    <property type="match status" value="1"/>
</dbReference>
<keyword evidence="8 9" id="KW-0339">Growth factor</keyword>
<sequence>MIKVKVATLLFLAALLLCSILTSAGRREPAFSNGSSAQDTQQGFETEQNTESCEGVGEEECLMRRTLAAHIDYIYTQNHKP</sequence>
<dbReference type="Proteomes" id="UP000027138">
    <property type="component" value="Unassembled WGS sequence"/>
</dbReference>
<organism evidence="11 12">
    <name type="scientific">Jatropha curcas</name>
    <name type="common">Barbados nut</name>
    <dbReference type="NCBI Taxonomy" id="180498"/>
    <lineage>
        <taxon>Eukaryota</taxon>
        <taxon>Viridiplantae</taxon>
        <taxon>Streptophyta</taxon>
        <taxon>Embryophyta</taxon>
        <taxon>Tracheophyta</taxon>
        <taxon>Spermatophyta</taxon>
        <taxon>Magnoliopsida</taxon>
        <taxon>eudicotyledons</taxon>
        <taxon>Gunneridae</taxon>
        <taxon>Pentapetalae</taxon>
        <taxon>rosids</taxon>
        <taxon>fabids</taxon>
        <taxon>Malpighiales</taxon>
        <taxon>Euphorbiaceae</taxon>
        <taxon>Crotonoideae</taxon>
        <taxon>Jatropheae</taxon>
        <taxon>Jatropha</taxon>
    </lineage>
</organism>
<evidence type="ECO:0000256" key="1">
    <source>
        <dbReference type="ARBA" id="ARBA00004613"/>
    </source>
</evidence>
<keyword evidence="5 9" id="KW-0765">Sulfation</keyword>
<evidence type="ECO:0000256" key="4">
    <source>
        <dbReference type="ARBA" id="ARBA00022525"/>
    </source>
</evidence>
<evidence type="ECO:0000256" key="5">
    <source>
        <dbReference type="ARBA" id="ARBA00022641"/>
    </source>
</evidence>
<accession>A0A067KAQ8</accession>
<evidence type="ECO:0000313" key="11">
    <source>
        <dbReference type="EMBL" id="KDP32103.1"/>
    </source>
</evidence>
<evidence type="ECO:0000256" key="7">
    <source>
        <dbReference type="ARBA" id="ARBA00022782"/>
    </source>
</evidence>
<gene>
    <name evidence="11" type="ORF">JCGZ_12564</name>
</gene>
<name>A0A067KAQ8_JATCU</name>
<feature type="chain" id="PRO_5031591287" description="Phytosulfokine" evidence="9">
    <location>
        <begin position="25"/>
        <end position="81"/>
    </location>
</feature>
<comment type="subcellular location">
    <subcellularLocation>
        <location evidence="1 9">Secreted</location>
    </subcellularLocation>
</comment>
<dbReference type="EMBL" id="KK914593">
    <property type="protein sequence ID" value="KDP32103.1"/>
    <property type="molecule type" value="Genomic_DNA"/>
</dbReference>
<dbReference type="GO" id="GO:0008283">
    <property type="term" value="P:cell population proliferation"/>
    <property type="evidence" value="ECO:0007669"/>
    <property type="project" value="UniProtKB-UniRule"/>
</dbReference>
<comment type="function">
    <text evidence="9">Promotes plant cell differentiation, organogenesis and somatic embryogenesis as well as cell proliferation.</text>
</comment>
<keyword evidence="7 9" id="KW-0221">Differentiation</keyword>
<keyword evidence="6 9" id="KW-0732">Signal</keyword>
<evidence type="ECO:0000256" key="8">
    <source>
        <dbReference type="ARBA" id="ARBA00023030"/>
    </source>
</evidence>
<keyword evidence="4 9" id="KW-0964">Secreted</keyword>
<dbReference type="OrthoDB" id="1858282at2759"/>
<dbReference type="GO" id="GO:0005576">
    <property type="term" value="C:extracellular region"/>
    <property type="evidence" value="ECO:0007669"/>
    <property type="project" value="UniProtKB-SubCell"/>
</dbReference>